<dbReference type="Gene3D" id="3.40.50.720">
    <property type="entry name" value="NAD(P)-binding Rossmann-like Domain"/>
    <property type="match status" value="2"/>
</dbReference>
<dbReference type="RefSeq" id="WP_223021494.1">
    <property type="nucleotide sequence ID" value="NZ_CP078143.1"/>
</dbReference>
<keyword evidence="1 3" id="KW-0560">Oxidoreductase</keyword>
<dbReference type="SUPFAM" id="SSF52283">
    <property type="entry name" value="Formate/glycerate dehydrogenase catalytic domain-like"/>
    <property type="match status" value="1"/>
</dbReference>
<keyword evidence="2" id="KW-0520">NAD</keyword>
<comment type="similarity">
    <text evidence="3">Belongs to the D-isomer specific 2-hydroxyacid dehydrogenase family.</text>
</comment>
<evidence type="ECO:0000256" key="2">
    <source>
        <dbReference type="ARBA" id="ARBA00023027"/>
    </source>
</evidence>
<evidence type="ECO:0000259" key="4">
    <source>
        <dbReference type="Pfam" id="PF00389"/>
    </source>
</evidence>
<dbReference type="CDD" id="cd12156">
    <property type="entry name" value="HPPR"/>
    <property type="match status" value="1"/>
</dbReference>
<comment type="caution">
    <text evidence="6">The sequence shown here is derived from an EMBL/GenBank/DDBJ whole genome shotgun (WGS) entry which is preliminary data.</text>
</comment>
<dbReference type="SUPFAM" id="SSF51735">
    <property type="entry name" value="NAD(P)-binding Rossmann-fold domains"/>
    <property type="match status" value="1"/>
</dbReference>
<dbReference type="PANTHER" id="PTHR10996:SF178">
    <property type="entry name" value="2-HYDROXYACID DEHYDROGENASE YGL185C-RELATED"/>
    <property type="match status" value="1"/>
</dbReference>
<evidence type="ECO:0000259" key="5">
    <source>
        <dbReference type="Pfam" id="PF02826"/>
    </source>
</evidence>
<organism evidence="6 7">
    <name type="scientific">Nitratireductor kimnyeongensis</name>
    <dbReference type="NCBI Taxonomy" id="430679"/>
    <lineage>
        <taxon>Bacteria</taxon>
        <taxon>Pseudomonadati</taxon>
        <taxon>Pseudomonadota</taxon>
        <taxon>Alphaproteobacteria</taxon>
        <taxon>Hyphomicrobiales</taxon>
        <taxon>Phyllobacteriaceae</taxon>
        <taxon>Nitratireductor</taxon>
    </lineage>
</organism>
<evidence type="ECO:0000256" key="1">
    <source>
        <dbReference type="ARBA" id="ARBA00023002"/>
    </source>
</evidence>
<dbReference type="Proteomes" id="UP001596107">
    <property type="component" value="Unassembled WGS sequence"/>
</dbReference>
<evidence type="ECO:0000256" key="3">
    <source>
        <dbReference type="RuleBase" id="RU003719"/>
    </source>
</evidence>
<name>A0ABW0T744_9HYPH</name>
<evidence type="ECO:0000313" key="6">
    <source>
        <dbReference type="EMBL" id="MFC5585167.1"/>
    </source>
</evidence>
<dbReference type="InterPro" id="IPR006139">
    <property type="entry name" value="D-isomer_2_OHA_DH_cat_dom"/>
</dbReference>
<accession>A0ABW0T744</accession>
<feature type="domain" description="D-isomer specific 2-hydroxyacid dehydrogenase catalytic" evidence="4">
    <location>
        <begin position="11"/>
        <end position="314"/>
    </location>
</feature>
<keyword evidence="7" id="KW-1185">Reference proteome</keyword>
<gene>
    <name evidence="6" type="ORF">ACFPOD_08590</name>
</gene>
<dbReference type="Pfam" id="PF00389">
    <property type="entry name" value="2-Hacid_dh"/>
    <property type="match status" value="1"/>
</dbReference>
<reference evidence="7" key="1">
    <citation type="journal article" date="2019" name="Int. J. Syst. Evol. Microbiol.">
        <title>The Global Catalogue of Microorganisms (GCM) 10K type strain sequencing project: providing services to taxonomists for standard genome sequencing and annotation.</title>
        <authorList>
            <consortium name="The Broad Institute Genomics Platform"/>
            <consortium name="The Broad Institute Genome Sequencing Center for Infectious Disease"/>
            <person name="Wu L."/>
            <person name="Ma J."/>
        </authorList>
    </citation>
    <scope>NUCLEOTIDE SEQUENCE [LARGE SCALE GENOMIC DNA]</scope>
    <source>
        <strain evidence="7">JCM 3366</strain>
    </source>
</reference>
<dbReference type="InterPro" id="IPR050223">
    <property type="entry name" value="D-isomer_2-hydroxyacid_DH"/>
</dbReference>
<evidence type="ECO:0000313" key="7">
    <source>
        <dbReference type="Proteomes" id="UP001596107"/>
    </source>
</evidence>
<dbReference type="PANTHER" id="PTHR10996">
    <property type="entry name" value="2-HYDROXYACID DEHYDROGENASE-RELATED"/>
    <property type="match status" value="1"/>
</dbReference>
<dbReference type="InterPro" id="IPR006140">
    <property type="entry name" value="D-isomer_DH_NAD-bd"/>
</dbReference>
<dbReference type="EMBL" id="JBHSNB010000002">
    <property type="protein sequence ID" value="MFC5585167.1"/>
    <property type="molecule type" value="Genomic_DNA"/>
</dbReference>
<feature type="domain" description="D-isomer specific 2-hydroxyacid dehydrogenase NAD-binding" evidence="5">
    <location>
        <begin position="109"/>
        <end position="283"/>
    </location>
</feature>
<protein>
    <submittedName>
        <fullName evidence="6">2-hydroxyacid dehydrogenase</fullName>
    </submittedName>
</protein>
<sequence>MAETNKTAILVPGKLHAHAMERIGANFDLLTIEKAAPELVTEEMAEKVRGMAAMTVVDAAFIDALPNLEIIANFGVGYDTVDAGHASRRDVMVTNTPDILTEEVADTAVGLLLNTVREFPRAETWLRAGRWTREGGYPSSRGSLRGRTVGIFGMGRIGRAIAHRLVAFGLPIAYHNRRPLTDVPYAYHDTLVGLAAAVDTLICVAPGGAETHHAVNADVLKALGENGVFINIGRGSTVDEAALITALEKGTIFAAGLDVFENEPQVPEALIALENVSLLPHVGSASVVTRQAMADLVVDNLISWFTQNRAITPVPETVNVERRSASSSMK</sequence>
<proteinExistence type="inferred from homology"/>
<dbReference type="InterPro" id="IPR036291">
    <property type="entry name" value="NAD(P)-bd_dom_sf"/>
</dbReference>
<dbReference type="Pfam" id="PF02826">
    <property type="entry name" value="2-Hacid_dh_C"/>
    <property type="match status" value="1"/>
</dbReference>